<protein>
    <submittedName>
        <fullName evidence="3">Uncharacterized protein</fullName>
    </submittedName>
</protein>
<name>A0A0K2VBQ5_LEPSM</name>
<reference evidence="3" key="1">
    <citation type="submission" date="2014-05" db="EMBL/GenBank/DDBJ databases">
        <authorList>
            <person name="Chronopoulou M."/>
        </authorList>
    </citation>
    <scope>NUCLEOTIDE SEQUENCE</scope>
    <source>
        <tissue evidence="3">Whole organism</tissue>
    </source>
</reference>
<gene>
    <name evidence="3" type="primary">ZK697.14</name>
</gene>
<dbReference type="EMBL" id="HACA01030563">
    <property type="protein sequence ID" value="CDW47924.1"/>
    <property type="molecule type" value="Transcribed_RNA"/>
</dbReference>
<evidence type="ECO:0000313" key="3">
    <source>
        <dbReference type="EMBL" id="CDW47924.1"/>
    </source>
</evidence>
<proteinExistence type="predicted"/>
<keyword evidence="1" id="KW-0521">NADP</keyword>
<evidence type="ECO:0000256" key="2">
    <source>
        <dbReference type="ARBA" id="ARBA00023002"/>
    </source>
</evidence>
<accession>A0A0K2VBQ5</accession>
<organism evidence="3">
    <name type="scientific">Lepeophtheirus salmonis</name>
    <name type="common">Salmon louse</name>
    <name type="synonym">Caligus salmonis</name>
    <dbReference type="NCBI Taxonomy" id="72036"/>
    <lineage>
        <taxon>Eukaryota</taxon>
        <taxon>Metazoa</taxon>
        <taxon>Ecdysozoa</taxon>
        <taxon>Arthropoda</taxon>
        <taxon>Crustacea</taxon>
        <taxon>Multicrustacea</taxon>
        <taxon>Hexanauplia</taxon>
        <taxon>Copepoda</taxon>
        <taxon>Siphonostomatoida</taxon>
        <taxon>Caligidae</taxon>
        <taxon>Lepeophtheirus</taxon>
    </lineage>
</organism>
<dbReference type="GO" id="GO:0004090">
    <property type="term" value="F:carbonyl reductase (NADPH) activity"/>
    <property type="evidence" value="ECO:0007669"/>
    <property type="project" value="TreeGrafter"/>
</dbReference>
<dbReference type="SUPFAM" id="SSF51735">
    <property type="entry name" value="NAD(P)-binding Rossmann-fold domains"/>
    <property type="match status" value="1"/>
</dbReference>
<dbReference type="InterPro" id="IPR051468">
    <property type="entry name" value="Fungal_SecMetab_SDRs"/>
</dbReference>
<sequence length="87" mass="9627">MAIPKSILITGCNRRIGLGLVKEFLKLGDESLKIIATCRNKSKADELSALESSNTGRLKILELEVNNYQNDYKDFATEVGQELGVLK</sequence>
<dbReference type="GO" id="GO:0005737">
    <property type="term" value="C:cytoplasm"/>
    <property type="evidence" value="ECO:0007669"/>
    <property type="project" value="TreeGrafter"/>
</dbReference>
<dbReference type="AlphaFoldDB" id="A0A0K2VBQ5"/>
<keyword evidence="2" id="KW-0560">Oxidoreductase</keyword>
<dbReference type="InterPro" id="IPR036291">
    <property type="entry name" value="NAD(P)-bd_dom_sf"/>
</dbReference>
<evidence type="ECO:0000256" key="1">
    <source>
        <dbReference type="ARBA" id="ARBA00022857"/>
    </source>
</evidence>
<dbReference type="Gene3D" id="3.40.50.720">
    <property type="entry name" value="NAD(P)-binding Rossmann-like Domain"/>
    <property type="match status" value="1"/>
</dbReference>
<dbReference type="PANTHER" id="PTHR43544">
    <property type="entry name" value="SHORT-CHAIN DEHYDROGENASE/REDUCTASE"/>
    <property type="match status" value="1"/>
</dbReference>
<dbReference type="PANTHER" id="PTHR43544:SF7">
    <property type="entry name" value="NADB-LER2"/>
    <property type="match status" value="1"/>
</dbReference>